<dbReference type="AlphaFoldDB" id="A0A0F9W6K1"/>
<name>A0A0F9W6K1_9ZZZZ</name>
<dbReference type="EMBL" id="LAZR01000002">
    <property type="protein sequence ID" value="KKO11965.1"/>
    <property type="molecule type" value="Genomic_DNA"/>
</dbReference>
<sequence length="113" mass="11795">MDIVQVLSAILLGLGAVLGVVGAIGILRFPDFYTRMHAAGITDTLCTGFFVGGLMLQFGLTLASVKLLLIFMFMLFTCPTATHALAKAARHGGLKPWVKTDAGAGLGNEGRAS</sequence>
<reference evidence="2" key="1">
    <citation type="journal article" date="2015" name="Nature">
        <title>Complex archaea that bridge the gap between prokaryotes and eukaryotes.</title>
        <authorList>
            <person name="Spang A."/>
            <person name="Saw J.H."/>
            <person name="Jorgensen S.L."/>
            <person name="Zaremba-Niedzwiedzka K."/>
            <person name="Martijn J."/>
            <person name="Lind A.E."/>
            <person name="van Eijk R."/>
            <person name="Schleper C."/>
            <person name="Guy L."/>
            <person name="Ettema T.J."/>
        </authorList>
    </citation>
    <scope>NUCLEOTIDE SEQUENCE</scope>
</reference>
<evidence type="ECO:0000256" key="1">
    <source>
        <dbReference type="SAM" id="Phobius"/>
    </source>
</evidence>
<dbReference type="PANTHER" id="PTHR34703">
    <property type="entry name" value="ANTIPORTER SUBUNIT MNHG2-RELATED"/>
    <property type="match status" value="1"/>
</dbReference>
<gene>
    <name evidence="2" type="ORF">LCGC14_0014690</name>
</gene>
<feature type="transmembrane region" description="Helical" evidence="1">
    <location>
        <begin position="39"/>
        <end position="60"/>
    </location>
</feature>
<keyword evidence="1" id="KW-0472">Membrane</keyword>
<protein>
    <recommendedName>
        <fullName evidence="3">Sodium:proton antiporter</fullName>
    </recommendedName>
</protein>
<keyword evidence="1" id="KW-1133">Transmembrane helix</keyword>
<accession>A0A0F9W6K1</accession>
<dbReference type="Pfam" id="PF03334">
    <property type="entry name" value="PhaG_MnhG_YufB"/>
    <property type="match status" value="1"/>
</dbReference>
<organism evidence="2">
    <name type="scientific">marine sediment metagenome</name>
    <dbReference type="NCBI Taxonomy" id="412755"/>
    <lineage>
        <taxon>unclassified sequences</taxon>
        <taxon>metagenomes</taxon>
        <taxon>ecological metagenomes</taxon>
    </lineage>
</organism>
<evidence type="ECO:0008006" key="3">
    <source>
        <dbReference type="Google" id="ProtNLM"/>
    </source>
</evidence>
<keyword evidence="1" id="KW-0812">Transmembrane</keyword>
<evidence type="ECO:0000313" key="2">
    <source>
        <dbReference type="EMBL" id="KKO11965.1"/>
    </source>
</evidence>
<feature type="transmembrane region" description="Helical" evidence="1">
    <location>
        <begin position="6"/>
        <end position="27"/>
    </location>
</feature>
<dbReference type="InterPro" id="IPR005133">
    <property type="entry name" value="PhaG_MnhG_YufB"/>
</dbReference>
<proteinExistence type="predicted"/>
<dbReference type="PANTHER" id="PTHR34703:SF1">
    <property type="entry name" value="ANTIPORTER SUBUNIT MNHG2-RELATED"/>
    <property type="match status" value="1"/>
</dbReference>
<dbReference type="NCBIfam" id="TIGR01300">
    <property type="entry name" value="CPA3_mnhG_phaG"/>
    <property type="match status" value="1"/>
</dbReference>
<dbReference type="GO" id="GO:0015385">
    <property type="term" value="F:sodium:proton antiporter activity"/>
    <property type="evidence" value="ECO:0007669"/>
    <property type="project" value="TreeGrafter"/>
</dbReference>
<comment type="caution">
    <text evidence="2">The sequence shown here is derived from an EMBL/GenBank/DDBJ whole genome shotgun (WGS) entry which is preliminary data.</text>
</comment>